<keyword evidence="3" id="KW-1185">Reference proteome</keyword>
<dbReference type="EMBL" id="MTYJ01000045">
    <property type="protein sequence ID" value="OQV18872.1"/>
    <property type="molecule type" value="Genomic_DNA"/>
</dbReference>
<dbReference type="OrthoDB" id="264354at2759"/>
<name>A0A1W0WUJ7_HYPEX</name>
<evidence type="ECO:0000313" key="2">
    <source>
        <dbReference type="EMBL" id="OQV18872.1"/>
    </source>
</evidence>
<organism evidence="2 3">
    <name type="scientific">Hypsibius exemplaris</name>
    <name type="common">Freshwater tardigrade</name>
    <dbReference type="NCBI Taxonomy" id="2072580"/>
    <lineage>
        <taxon>Eukaryota</taxon>
        <taxon>Metazoa</taxon>
        <taxon>Ecdysozoa</taxon>
        <taxon>Tardigrada</taxon>
        <taxon>Eutardigrada</taxon>
        <taxon>Parachela</taxon>
        <taxon>Hypsibioidea</taxon>
        <taxon>Hypsibiidae</taxon>
        <taxon>Hypsibius</taxon>
    </lineage>
</organism>
<proteinExistence type="predicted"/>
<dbReference type="AlphaFoldDB" id="A0A1W0WUJ7"/>
<comment type="caution">
    <text evidence="2">The sequence shown here is derived from an EMBL/GenBank/DDBJ whole genome shotgun (WGS) entry which is preliminary data.</text>
</comment>
<sequence>MSEPANHSQTAINNTTAADQSQDVQLLTLTPSGLIGDRSLLHAHYVSHLPDREGGMVRLSVEDFKAAANKANATSPNLTLRKIDDLPLGNHGQFGDGDSGRPRLPSDLSAISQAQCRICFSG</sequence>
<dbReference type="Proteomes" id="UP000192578">
    <property type="component" value="Unassembled WGS sequence"/>
</dbReference>
<feature type="region of interest" description="Disordered" evidence="1">
    <location>
        <begin position="82"/>
        <end position="103"/>
    </location>
</feature>
<evidence type="ECO:0000256" key="1">
    <source>
        <dbReference type="SAM" id="MobiDB-lite"/>
    </source>
</evidence>
<evidence type="ECO:0000313" key="3">
    <source>
        <dbReference type="Proteomes" id="UP000192578"/>
    </source>
</evidence>
<reference evidence="3" key="1">
    <citation type="submission" date="2017-01" db="EMBL/GenBank/DDBJ databases">
        <title>Comparative genomics of anhydrobiosis in the tardigrade Hypsibius dujardini.</title>
        <authorList>
            <person name="Yoshida Y."/>
            <person name="Koutsovoulos G."/>
            <person name="Laetsch D."/>
            <person name="Stevens L."/>
            <person name="Kumar S."/>
            <person name="Horikawa D."/>
            <person name="Ishino K."/>
            <person name="Komine S."/>
            <person name="Tomita M."/>
            <person name="Blaxter M."/>
            <person name="Arakawa K."/>
        </authorList>
    </citation>
    <scope>NUCLEOTIDE SEQUENCE [LARGE SCALE GENOMIC DNA]</scope>
    <source>
        <strain evidence="3">Z151</strain>
    </source>
</reference>
<protein>
    <submittedName>
        <fullName evidence="2">Uncharacterized protein</fullName>
    </submittedName>
</protein>
<gene>
    <name evidence="2" type="ORF">BV898_07125</name>
</gene>
<feature type="region of interest" description="Disordered" evidence="1">
    <location>
        <begin position="1"/>
        <end position="23"/>
    </location>
</feature>
<accession>A0A1W0WUJ7</accession>